<dbReference type="InParanoid" id="A0A448YPP4"/>
<organism evidence="2 3">
    <name type="scientific">Brettanomyces naardenensis</name>
    <name type="common">Yeast</name>
    <dbReference type="NCBI Taxonomy" id="13370"/>
    <lineage>
        <taxon>Eukaryota</taxon>
        <taxon>Fungi</taxon>
        <taxon>Dikarya</taxon>
        <taxon>Ascomycota</taxon>
        <taxon>Saccharomycotina</taxon>
        <taxon>Pichiomycetes</taxon>
        <taxon>Pichiales</taxon>
        <taxon>Pichiaceae</taxon>
        <taxon>Brettanomyces</taxon>
    </lineage>
</organism>
<feature type="region of interest" description="Disordered" evidence="1">
    <location>
        <begin position="256"/>
        <end position="293"/>
    </location>
</feature>
<dbReference type="InterPro" id="IPR029033">
    <property type="entry name" value="His_PPase_superfam"/>
</dbReference>
<evidence type="ECO:0000313" key="2">
    <source>
        <dbReference type="EMBL" id="VEU22846.1"/>
    </source>
</evidence>
<reference evidence="2 3" key="1">
    <citation type="submission" date="2018-12" db="EMBL/GenBank/DDBJ databases">
        <authorList>
            <person name="Tiukova I."/>
            <person name="Dainat J."/>
        </authorList>
    </citation>
    <scope>NUCLEOTIDE SEQUENCE [LARGE SCALE GENOMIC DNA]</scope>
</reference>
<sequence length="501" mass="55356">MINNVNAYLNTDGVYGPSDGTILNSTTKGHLRDIRDPTWSYNELGHCSDYGEPPLDFKRRCFDYLTSLMQYYYRRQSYEADKDTVVFVISHGAVISTLLQMLLNRPVFNEIPLCTPVYFKQSDHRRTVFSLMDYDFDLNKILSFSSDRELFKLLQCPIDMSMMNFENSANELTIGSSDYTTIIQSPPQPGRSRSSSGSASKKPRSNTISLGEPQESLDDSEKTNLRQTRSSKQLHVMNTGDDRSIDLDKLASYFDNYSDSGSGSDEEEEGTDERESDISSPGSPPPQVPRIPSLSSLNALMHTNSAANSIKDMLVDPSATSQTRSSLASAFLMELFGSDSQSPLNDNSSIPETLLSNQTLGGFHLGDEGITDSEDEEDLRSSTTEDGGVLSFGEAKETAMNERKKKVRVFEGTFAKVAFSSKEDEEEDKENGVVEMGKSRSQIMLLSTLGNTKGNDESGVVVQKKGGEELKKILFGSDSSDEDDEWFGSNLRGEPAGDLLG</sequence>
<name>A0A448YPP4_BRENA</name>
<gene>
    <name evidence="2" type="ORF">BRENAR_LOCUS3577</name>
</gene>
<evidence type="ECO:0000313" key="3">
    <source>
        <dbReference type="Proteomes" id="UP000290900"/>
    </source>
</evidence>
<dbReference type="STRING" id="13370.A0A448YPP4"/>
<feature type="region of interest" description="Disordered" evidence="1">
    <location>
        <begin position="180"/>
        <end position="240"/>
    </location>
</feature>
<dbReference type="OrthoDB" id="3898179at2759"/>
<feature type="compositionally biased region" description="Acidic residues" evidence="1">
    <location>
        <begin position="369"/>
        <end position="378"/>
    </location>
</feature>
<dbReference type="Gene3D" id="3.40.50.1240">
    <property type="entry name" value="Phosphoglycerate mutase-like"/>
    <property type="match status" value="1"/>
</dbReference>
<proteinExistence type="predicted"/>
<feature type="region of interest" description="Disordered" evidence="1">
    <location>
        <begin position="362"/>
        <end position="388"/>
    </location>
</feature>
<accession>A0A448YPP4</accession>
<feature type="region of interest" description="Disordered" evidence="1">
    <location>
        <begin position="474"/>
        <end position="501"/>
    </location>
</feature>
<feature type="compositionally biased region" description="Acidic residues" evidence="1">
    <location>
        <begin position="264"/>
        <end position="275"/>
    </location>
</feature>
<evidence type="ECO:0000256" key="1">
    <source>
        <dbReference type="SAM" id="MobiDB-lite"/>
    </source>
</evidence>
<dbReference type="SUPFAM" id="SSF53254">
    <property type="entry name" value="Phosphoglycerate mutase-like"/>
    <property type="match status" value="1"/>
</dbReference>
<feature type="compositionally biased region" description="Low complexity" evidence="1">
    <location>
        <begin position="190"/>
        <end position="200"/>
    </location>
</feature>
<dbReference type="AlphaFoldDB" id="A0A448YPP4"/>
<dbReference type="EMBL" id="CAACVR010000031">
    <property type="protein sequence ID" value="VEU22846.1"/>
    <property type="molecule type" value="Genomic_DNA"/>
</dbReference>
<keyword evidence="3" id="KW-1185">Reference proteome</keyword>
<dbReference type="Proteomes" id="UP000290900">
    <property type="component" value="Unassembled WGS sequence"/>
</dbReference>
<protein>
    <submittedName>
        <fullName evidence="2">DEKNAAC103940</fullName>
    </submittedName>
</protein>